<dbReference type="AlphaFoldDB" id="A0A931IDH1"/>
<dbReference type="SUPFAM" id="SSF159245">
    <property type="entry name" value="AttH-like"/>
    <property type="match status" value="1"/>
</dbReference>
<dbReference type="EMBL" id="JADMLG010000011">
    <property type="protein sequence ID" value="MBH0779637.1"/>
    <property type="molecule type" value="Genomic_DNA"/>
</dbReference>
<proteinExistence type="predicted"/>
<accession>A0A931IDH1</accession>
<dbReference type="Proteomes" id="UP000655751">
    <property type="component" value="Unassembled WGS sequence"/>
</dbReference>
<dbReference type="Pfam" id="PF23212">
    <property type="entry name" value="DUF7064"/>
    <property type="match status" value="1"/>
</dbReference>
<keyword evidence="3" id="KW-1185">Reference proteome</keyword>
<protein>
    <recommendedName>
        <fullName evidence="1">DUF7064 domain-containing protein</fullName>
    </recommendedName>
</protein>
<organism evidence="2 3">
    <name type="scientific">Nocardia bovistercoris</name>
    <dbReference type="NCBI Taxonomy" id="2785916"/>
    <lineage>
        <taxon>Bacteria</taxon>
        <taxon>Bacillati</taxon>
        <taxon>Actinomycetota</taxon>
        <taxon>Actinomycetes</taxon>
        <taxon>Mycobacteriales</taxon>
        <taxon>Nocardiaceae</taxon>
        <taxon>Nocardia</taxon>
    </lineage>
</organism>
<name>A0A931IDH1_9NOCA</name>
<sequence length="307" mass="35088">MPNEIGAHDEVFHPAGEDPYWNESGWFGFHIPERDINGFFYYFHDVRTGVSGGGPALWDGSGAEIYDCLYYDWRWHQPPTGPMEFEDFSLPNSLRHQVLDPMRRYRLSYSQPGLDLDLEWTALMEPHDFGVPPDPSIPRHFDQAGRVRGVATLHGERLEVDCFSMRDRTWGPHRHDMTPSGDFVWAVASPESHWHAIAIGVGEDAPDVVVGGYFARDGVVGNLVKGQRRVLERKSGAPARVLFEAEDDLGREFQAEGRVRSVLRWMGWPGQLAFWTLTDWEWDGQRGFGENQEFFARDLARSLLTQP</sequence>
<comment type="caution">
    <text evidence="2">The sequence shown here is derived from an EMBL/GenBank/DDBJ whole genome shotgun (WGS) entry which is preliminary data.</text>
</comment>
<gene>
    <name evidence="2" type="ORF">IT779_25530</name>
</gene>
<evidence type="ECO:0000313" key="3">
    <source>
        <dbReference type="Proteomes" id="UP000655751"/>
    </source>
</evidence>
<reference evidence="2" key="1">
    <citation type="submission" date="2020-11" db="EMBL/GenBank/DDBJ databases">
        <title>Nocardia NEAU-351.nov., a novel actinomycete isolated from the cow dung.</title>
        <authorList>
            <person name="Zhang X."/>
        </authorList>
    </citation>
    <scope>NUCLEOTIDE SEQUENCE</scope>
    <source>
        <strain evidence="2">NEAU-351</strain>
    </source>
</reference>
<evidence type="ECO:0000313" key="2">
    <source>
        <dbReference type="EMBL" id="MBH0779637.1"/>
    </source>
</evidence>
<feature type="domain" description="DUF7064" evidence="1">
    <location>
        <begin position="178"/>
        <end position="289"/>
    </location>
</feature>
<dbReference type="InterPro" id="IPR055492">
    <property type="entry name" value="DUF7064"/>
</dbReference>
<evidence type="ECO:0000259" key="1">
    <source>
        <dbReference type="Pfam" id="PF23212"/>
    </source>
</evidence>
<dbReference type="RefSeq" id="WP_196151936.1">
    <property type="nucleotide sequence ID" value="NZ_JADMLG010000011.1"/>
</dbReference>